<gene>
    <name evidence="2" type="ORF">PITCH_A900004</name>
</gene>
<dbReference type="Gene3D" id="1.10.3210.10">
    <property type="entry name" value="Hypothetical protein af1432"/>
    <property type="match status" value="2"/>
</dbReference>
<organism evidence="2">
    <name type="scientific">uncultured Desulfobacterium sp</name>
    <dbReference type="NCBI Taxonomy" id="201089"/>
    <lineage>
        <taxon>Bacteria</taxon>
        <taxon>Pseudomonadati</taxon>
        <taxon>Thermodesulfobacteriota</taxon>
        <taxon>Desulfobacteria</taxon>
        <taxon>Desulfobacterales</taxon>
        <taxon>Desulfobacteriaceae</taxon>
        <taxon>Desulfobacterium</taxon>
        <taxon>environmental samples</taxon>
    </lineage>
</organism>
<protein>
    <recommendedName>
        <fullName evidence="1">HD-GYP domain-containing protein</fullName>
    </recommendedName>
</protein>
<feature type="domain" description="HD-GYP" evidence="1">
    <location>
        <begin position="212"/>
        <end position="408"/>
    </location>
</feature>
<proteinExistence type="predicted"/>
<dbReference type="InterPro" id="IPR037522">
    <property type="entry name" value="HD_GYP_dom"/>
</dbReference>
<dbReference type="AlphaFoldDB" id="A0A445N3U5"/>
<dbReference type="InterPro" id="IPR006674">
    <property type="entry name" value="HD_domain"/>
</dbReference>
<dbReference type="EMBL" id="OJIN01000237">
    <property type="protein sequence ID" value="SPD76364.1"/>
    <property type="molecule type" value="Genomic_DNA"/>
</dbReference>
<dbReference type="Pfam" id="PF01966">
    <property type="entry name" value="HD"/>
    <property type="match status" value="1"/>
</dbReference>
<dbReference type="Pfam" id="PF13487">
    <property type="entry name" value="HD_5"/>
    <property type="match status" value="1"/>
</dbReference>
<dbReference type="SMART" id="SM00471">
    <property type="entry name" value="HDc"/>
    <property type="match status" value="2"/>
</dbReference>
<reference evidence="2" key="1">
    <citation type="submission" date="2018-01" db="EMBL/GenBank/DDBJ databases">
        <authorList>
            <person name="Regsiter A."/>
            <person name="William W."/>
        </authorList>
    </citation>
    <scope>NUCLEOTIDE SEQUENCE</scope>
    <source>
        <strain evidence="2">TRIP AH-1</strain>
    </source>
</reference>
<dbReference type="PANTHER" id="PTHR43155">
    <property type="entry name" value="CYCLIC DI-GMP PHOSPHODIESTERASE PA4108-RELATED"/>
    <property type="match status" value="1"/>
</dbReference>
<dbReference type="CDD" id="cd00077">
    <property type="entry name" value="HDc"/>
    <property type="match status" value="2"/>
</dbReference>
<evidence type="ECO:0000259" key="1">
    <source>
        <dbReference type="PROSITE" id="PS51832"/>
    </source>
</evidence>
<dbReference type="InterPro" id="IPR003607">
    <property type="entry name" value="HD/PDEase_dom"/>
</dbReference>
<dbReference type="PANTHER" id="PTHR43155:SF1">
    <property type="entry name" value="3'3'-CGAMP-SPECIFIC PHOSPHODIESTERASE 1"/>
    <property type="match status" value="1"/>
</dbReference>
<name>A0A445N3U5_9BACT</name>
<dbReference type="PROSITE" id="PS51832">
    <property type="entry name" value="HD_GYP"/>
    <property type="match status" value="1"/>
</dbReference>
<evidence type="ECO:0000313" key="2">
    <source>
        <dbReference type="EMBL" id="SPD76364.1"/>
    </source>
</evidence>
<dbReference type="SUPFAM" id="SSF109604">
    <property type="entry name" value="HD-domain/PDEase-like"/>
    <property type="match status" value="2"/>
</dbReference>
<sequence length="430" mass="48453">MPDDKFRINIFDMVTSIARVVDMMSPAIGNHNLQVSYLAYRMGEGLGLAVEDRNELLVAGALHDIGAFSLKEWNDLLEFECTMPGRHSLAGYFLLKDFKPFSSVSEMIRYHHVPWKDSDNFSTTVQSVPLGSHIIHLADRISVRIEKAKPVLGQVPDICDAISAGRNKDFAPQAVDIMLDLASHDYIWMELSSDFLEKILQRNFMNRTRELVIDEFLDFATLICRLIDFKSEFTATHSTGVATTAVEIARLCGFSKYECKLIKIAACLHDLGKVAIPSEILEKKGKLSESEWHVMRSHAYYSYQILEPFDALGAVCSWGTLHQERLNGTGYPFGYKVDELPLGARIMAAADVFTAITENRPYRAGMDKKSAIAVLTSMATNGELDQVIVNLILKNYDEINQIRDASQHEATKNFTEFQKMIDSVYPEMNK</sequence>
<accession>A0A445N3U5</accession>